<proteinExistence type="predicted"/>
<name>A0A0N5AMV6_9BILA</name>
<sequence>MPKKQRKGRKFEIVDKKEEQSEAATQEPESNDEDSTDQATASSFAKLQLLEEQLAIAHNSSIDFHSNLKNAITLMQQIVIQFAQSPGSGNELNVLTNILSQMTQMSLFLDVYSDYVKFVFCEGLMDPDHCDVAIRGIRRTMNQAITLINIETVS</sequence>
<organism evidence="2 3">
    <name type="scientific">Syphacia muris</name>
    <dbReference type="NCBI Taxonomy" id="451379"/>
    <lineage>
        <taxon>Eukaryota</taxon>
        <taxon>Metazoa</taxon>
        <taxon>Ecdysozoa</taxon>
        <taxon>Nematoda</taxon>
        <taxon>Chromadorea</taxon>
        <taxon>Rhabditida</taxon>
        <taxon>Spirurina</taxon>
        <taxon>Oxyuridomorpha</taxon>
        <taxon>Oxyuroidea</taxon>
        <taxon>Oxyuridae</taxon>
        <taxon>Syphacia</taxon>
    </lineage>
</organism>
<dbReference type="WBParaSite" id="SMUV_0000592701-mRNA-1">
    <property type="protein sequence ID" value="SMUV_0000592701-mRNA-1"/>
    <property type="gene ID" value="SMUV_0000592701"/>
</dbReference>
<feature type="region of interest" description="Disordered" evidence="1">
    <location>
        <begin position="1"/>
        <end position="38"/>
    </location>
</feature>
<keyword evidence="2" id="KW-1185">Reference proteome</keyword>
<evidence type="ECO:0000256" key="1">
    <source>
        <dbReference type="SAM" id="MobiDB-lite"/>
    </source>
</evidence>
<evidence type="ECO:0000313" key="2">
    <source>
        <dbReference type="Proteomes" id="UP000046393"/>
    </source>
</evidence>
<feature type="compositionally biased region" description="Basic and acidic residues" evidence="1">
    <location>
        <begin position="10"/>
        <end position="20"/>
    </location>
</feature>
<evidence type="ECO:0000313" key="3">
    <source>
        <dbReference type="WBParaSite" id="SMUV_0000592701-mRNA-1"/>
    </source>
</evidence>
<protein>
    <submittedName>
        <fullName evidence="3">CID domain-containing protein</fullName>
    </submittedName>
</protein>
<reference evidence="3" key="1">
    <citation type="submission" date="2017-02" db="UniProtKB">
        <authorList>
            <consortium name="WormBaseParasite"/>
        </authorList>
    </citation>
    <scope>IDENTIFICATION</scope>
</reference>
<dbReference type="AlphaFoldDB" id="A0A0N5AMV6"/>
<accession>A0A0N5AMV6</accession>
<dbReference type="Proteomes" id="UP000046393">
    <property type="component" value="Unplaced"/>
</dbReference>